<name>A0A0F3QDN6_RICBE</name>
<comment type="caution">
    <text evidence="1">The sequence shown here is derived from an EMBL/GenBank/DDBJ whole genome shotgun (WGS) entry which is preliminary data.</text>
</comment>
<dbReference type="AlphaFoldDB" id="A0A0F3QDN6"/>
<sequence length="81" mass="9439">MTTKEEDFDEITLEEDMYFSKLADKRLEETKHWIKHEDFWGTPPFIAKVEKHSRCDLVDKPALLDGSYVIPAKAGIQQKKA</sequence>
<reference evidence="1 2" key="1">
    <citation type="submission" date="2015-02" db="EMBL/GenBank/DDBJ databases">
        <title>Genome Sequencing of Rickettsiales.</title>
        <authorList>
            <person name="Daugherty S.C."/>
            <person name="Su Q."/>
            <person name="Abolude K."/>
            <person name="Beier-Sexton M."/>
            <person name="Carlyon J.A."/>
            <person name="Carter R."/>
            <person name="Day N.P."/>
            <person name="Dumler S.J."/>
            <person name="Dyachenko V."/>
            <person name="Godinez A."/>
            <person name="Kurtti T.J."/>
            <person name="Lichay M."/>
            <person name="Mullins K.E."/>
            <person name="Ott S."/>
            <person name="Pappas-Brown V."/>
            <person name="Paris D.H."/>
            <person name="Patel P."/>
            <person name="Richards A.L."/>
            <person name="Sadzewicz L."/>
            <person name="Sears K."/>
            <person name="Seidman D."/>
            <person name="Sengamalay N."/>
            <person name="Stenos J."/>
            <person name="Tallon L.J."/>
            <person name="Vincent G."/>
            <person name="Fraser C.M."/>
            <person name="Munderloh U."/>
            <person name="Dunning-Hotopp J.C."/>
        </authorList>
    </citation>
    <scope>NUCLEOTIDE SEQUENCE [LARGE SCALE GENOMIC DNA]</scope>
    <source>
        <strain evidence="1 2">RML An4</strain>
    </source>
</reference>
<dbReference type="RefSeq" id="WP_231289274.1">
    <property type="nucleotide sequence ID" value="NZ_LAOI01000001.1"/>
</dbReference>
<dbReference type="PATRIC" id="fig|1359193.3.peg.1228"/>
<dbReference type="EMBL" id="LAOI01000001">
    <property type="protein sequence ID" value="KJV90266.1"/>
    <property type="molecule type" value="Genomic_DNA"/>
</dbReference>
<keyword evidence="2" id="KW-1185">Reference proteome</keyword>
<proteinExistence type="predicted"/>
<evidence type="ECO:0000313" key="1">
    <source>
        <dbReference type="EMBL" id="KJV90266.1"/>
    </source>
</evidence>
<protein>
    <submittedName>
        <fullName evidence="1">Uncharacterized protein</fullName>
    </submittedName>
</protein>
<organism evidence="1 2">
    <name type="scientific">Rickettsia bellii str. RML An4</name>
    <dbReference type="NCBI Taxonomy" id="1359193"/>
    <lineage>
        <taxon>Bacteria</taxon>
        <taxon>Pseudomonadati</taxon>
        <taxon>Pseudomonadota</taxon>
        <taxon>Alphaproteobacteria</taxon>
        <taxon>Rickettsiales</taxon>
        <taxon>Rickettsiaceae</taxon>
        <taxon>Rickettsieae</taxon>
        <taxon>Rickettsia</taxon>
        <taxon>belli group</taxon>
    </lineage>
</organism>
<gene>
    <name evidence="1" type="ORF">RBEAN4_1269</name>
</gene>
<dbReference type="Proteomes" id="UP000033661">
    <property type="component" value="Unassembled WGS sequence"/>
</dbReference>
<evidence type="ECO:0000313" key="2">
    <source>
        <dbReference type="Proteomes" id="UP000033661"/>
    </source>
</evidence>
<accession>A0A0F3QDN6</accession>